<dbReference type="GO" id="GO:0016656">
    <property type="term" value="F:monodehydroascorbate reductase (NADH) activity"/>
    <property type="evidence" value="ECO:0007669"/>
    <property type="project" value="UniProtKB-EC"/>
</dbReference>
<name>A0AAV0YGI9_VICFA</name>
<dbReference type="Gene3D" id="3.30.390.30">
    <property type="match status" value="1"/>
</dbReference>
<dbReference type="PANTHER" id="PTHR43557">
    <property type="entry name" value="APOPTOSIS-INDUCING FACTOR 1"/>
    <property type="match status" value="1"/>
</dbReference>
<dbReference type="PRINTS" id="PR00368">
    <property type="entry name" value="FADPNR"/>
</dbReference>
<keyword evidence="4" id="KW-0274">FAD</keyword>
<keyword evidence="6" id="KW-0560">Oxidoreductase</keyword>
<evidence type="ECO:0000259" key="12">
    <source>
        <dbReference type="Pfam" id="PF07992"/>
    </source>
</evidence>
<dbReference type="Pfam" id="PF21791">
    <property type="entry name" value="MDHAR3-like_C"/>
    <property type="match status" value="1"/>
</dbReference>
<evidence type="ECO:0000256" key="5">
    <source>
        <dbReference type="ARBA" id="ARBA00022857"/>
    </source>
</evidence>
<evidence type="ECO:0000256" key="1">
    <source>
        <dbReference type="ARBA" id="ARBA00001974"/>
    </source>
</evidence>
<evidence type="ECO:0000313" key="14">
    <source>
        <dbReference type="EMBL" id="CAI8583978.1"/>
    </source>
</evidence>
<evidence type="ECO:0000256" key="11">
    <source>
        <dbReference type="ARBA" id="ARBA00048948"/>
    </source>
</evidence>
<comment type="catalytic activity">
    <reaction evidence="11">
        <text>2 monodehydro-L-ascorbate radical + NADH + H(+) = 2 L-ascorbate + NAD(+)</text>
        <dbReference type="Rhea" id="RHEA:14581"/>
        <dbReference type="ChEBI" id="CHEBI:15378"/>
        <dbReference type="ChEBI" id="CHEBI:38290"/>
        <dbReference type="ChEBI" id="CHEBI:57540"/>
        <dbReference type="ChEBI" id="CHEBI:57945"/>
        <dbReference type="ChEBI" id="CHEBI:59513"/>
        <dbReference type="EC" id="1.6.5.4"/>
    </reaction>
</comment>
<evidence type="ECO:0000256" key="8">
    <source>
        <dbReference type="ARBA" id="ARBA00023284"/>
    </source>
</evidence>
<keyword evidence="7" id="KW-0520">NAD</keyword>
<dbReference type="Proteomes" id="UP001157006">
    <property type="component" value="Unassembled WGS sequence"/>
</dbReference>
<dbReference type="SUPFAM" id="SSF51905">
    <property type="entry name" value="FAD/NAD(P)-binding domain"/>
    <property type="match status" value="1"/>
</dbReference>
<dbReference type="FunFam" id="3.30.390.30:FF:000013">
    <property type="entry name" value="Monodehydroascorbate reductase 3"/>
    <property type="match status" value="1"/>
</dbReference>
<dbReference type="Pfam" id="PF07992">
    <property type="entry name" value="Pyr_redox_2"/>
    <property type="match status" value="1"/>
</dbReference>
<evidence type="ECO:0000256" key="4">
    <source>
        <dbReference type="ARBA" id="ARBA00022827"/>
    </source>
</evidence>
<comment type="caution">
    <text evidence="14">The sequence shown here is derived from an EMBL/GenBank/DDBJ whole genome shotgun (WGS) entry which is preliminary data.</text>
</comment>
<evidence type="ECO:0000256" key="2">
    <source>
        <dbReference type="ARBA" id="ARBA00006442"/>
    </source>
</evidence>
<evidence type="ECO:0000256" key="9">
    <source>
        <dbReference type="ARBA" id="ARBA00037189"/>
    </source>
</evidence>
<dbReference type="GO" id="GO:0005737">
    <property type="term" value="C:cytoplasm"/>
    <property type="evidence" value="ECO:0007669"/>
    <property type="project" value="TreeGrafter"/>
</dbReference>
<keyword evidence="3" id="KW-0285">Flavoprotein</keyword>
<organism evidence="14 15">
    <name type="scientific">Vicia faba</name>
    <name type="common">Broad bean</name>
    <name type="synonym">Faba vulgaris</name>
    <dbReference type="NCBI Taxonomy" id="3906"/>
    <lineage>
        <taxon>Eukaryota</taxon>
        <taxon>Viridiplantae</taxon>
        <taxon>Streptophyta</taxon>
        <taxon>Embryophyta</taxon>
        <taxon>Tracheophyta</taxon>
        <taxon>Spermatophyta</taxon>
        <taxon>Magnoliopsida</taxon>
        <taxon>eudicotyledons</taxon>
        <taxon>Gunneridae</taxon>
        <taxon>Pentapetalae</taxon>
        <taxon>rosids</taxon>
        <taxon>fabids</taxon>
        <taxon>Fabales</taxon>
        <taxon>Fabaceae</taxon>
        <taxon>Papilionoideae</taxon>
        <taxon>50 kb inversion clade</taxon>
        <taxon>NPAAA clade</taxon>
        <taxon>Hologalegina</taxon>
        <taxon>IRL clade</taxon>
        <taxon>Fabeae</taxon>
        <taxon>Vicia</taxon>
    </lineage>
</organism>
<feature type="domain" description="FAD/NAD(P)-binding" evidence="12">
    <location>
        <begin position="6"/>
        <end position="330"/>
    </location>
</feature>
<keyword evidence="5" id="KW-0521">NADP</keyword>
<evidence type="ECO:0000256" key="6">
    <source>
        <dbReference type="ARBA" id="ARBA00023002"/>
    </source>
</evidence>
<comment type="function">
    <text evidence="9">Catalyzes the conversion of monodehydroascorbate to ascorbate, oxidizing NADH in the process.</text>
</comment>
<evidence type="ECO:0000313" key="15">
    <source>
        <dbReference type="Proteomes" id="UP001157006"/>
    </source>
</evidence>
<comment type="cofactor">
    <cofactor evidence="1">
        <name>FAD</name>
        <dbReference type="ChEBI" id="CHEBI:57692"/>
    </cofactor>
</comment>
<evidence type="ECO:0000256" key="10">
    <source>
        <dbReference type="ARBA" id="ARBA00038920"/>
    </source>
</evidence>
<keyword evidence="8" id="KW-0676">Redox-active center</keyword>
<accession>A0AAV0YGI9</accession>
<dbReference type="Gene3D" id="3.50.50.60">
    <property type="entry name" value="FAD/NAD(P)-binding domain"/>
    <property type="match status" value="2"/>
</dbReference>
<evidence type="ECO:0000259" key="13">
    <source>
        <dbReference type="Pfam" id="PF21791"/>
    </source>
</evidence>
<gene>
    <name evidence="14" type="ORF">VFH_U053160</name>
</gene>
<dbReference type="InterPro" id="IPR048618">
    <property type="entry name" value="MDHAR3-like_C"/>
</dbReference>
<evidence type="ECO:0000256" key="3">
    <source>
        <dbReference type="ARBA" id="ARBA00022630"/>
    </source>
</evidence>
<dbReference type="EMBL" id="CATIWC010001263">
    <property type="protein sequence ID" value="CAI8583978.1"/>
    <property type="molecule type" value="Genomic_DNA"/>
</dbReference>
<dbReference type="InterPro" id="IPR023753">
    <property type="entry name" value="FAD/NAD-binding_dom"/>
</dbReference>
<dbReference type="PANTHER" id="PTHR43557:SF5">
    <property type="entry name" value="MONODEHYDROASCORBATE REDUCTASE 1, PEROXISOMAL"/>
    <property type="match status" value="1"/>
</dbReference>
<evidence type="ECO:0000256" key="7">
    <source>
        <dbReference type="ARBA" id="ARBA00023027"/>
    </source>
</evidence>
<reference evidence="14 15" key="1">
    <citation type="submission" date="2023-01" db="EMBL/GenBank/DDBJ databases">
        <authorList>
            <person name="Kreplak J."/>
        </authorList>
    </citation>
    <scope>NUCLEOTIDE SEQUENCE [LARGE SCALE GENOMIC DNA]</scope>
</reference>
<dbReference type="InterPro" id="IPR036188">
    <property type="entry name" value="FAD/NAD-bd_sf"/>
</dbReference>
<sequence length="580" mass="64225">MGYSFQYIILGGGVAAGYAAMELEKLGLRQGLLGIIYKEENIIPYDRPCLSKDCLNPNLPAGGIVVPSTSRTYAHVSVGDWELKNLPSNWYSKKGIMLYPGTEILRANLRRKLLSSEKLVFHYETLIIATGSTAIRLADFGVEGDDAKNIFYLWNVDDANNLLDAMKEKKNGKAVVIGGGYVAMEITASLRLHNIDVTMVYSESWCMSQLFTCDIAAFYEGYYANKGINIIKETDVIGFSTNSAREVKEVKLKDGRVLEADIVVVSLGGKPQISLFKGQLEEEQGGIKTDSFFKTSVSDVYAVGDVATFPLKLYGEFRRFEHADHARKSAEHVAKVLHSCSCDLPWQFYGDNVAKKGNLVDKYDYLPHLNSCSFDLPWQFYGDNVAKKGNLVDKYDYLPHLNSCSFDLSWQFYGDNVGETVLFGDNNPGSSKPKFGTYWIKDGKVVGAFLEGGTPDENEAIAKVARLMPAVVDVNQLATEGLSFAIKVARPDDKVEDKISATPSTYKVIQDKISAAPSPSQIMKDNISPYEAIQDKIFALSLEKTQDKSSPPAYEKTRVQKSYYEVVKAKALPLPPKTEG</sequence>
<dbReference type="EC" id="1.6.5.4" evidence="10"/>
<dbReference type="InterPro" id="IPR050446">
    <property type="entry name" value="FAD-oxidoreductase/Apoptosis"/>
</dbReference>
<feature type="domain" description="Monodehydroascorbate reductase 3-like C-terminal" evidence="13">
    <location>
        <begin position="398"/>
        <end position="485"/>
    </location>
</feature>
<dbReference type="PRINTS" id="PR00411">
    <property type="entry name" value="PNDRDTASEI"/>
</dbReference>
<keyword evidence="15" id="KW-1185">Reference proteome</keyword>
<dbReference type="InterPro" id="IPR016156">
    <property type="entry name" value="FAD/NAD-linked_Rdtase_dimer_sf"/>
</dbReference>
<dbReference type="SUPFAM" id="SSF55424">
    <property type="entry name" value="FAD/NAD-linked reductases, dimerisation (C-terminal) domain"/>
    <property type="match status" value="1"/>
</dbReference>
<proteinExistence type="inferred from homology"/>
<protein>
    <recommendedName>
        <fullName evidence="10">monodehydroascorbate reductase (NADH)</fullName>
        <ecNumber evidence="10">1.6.5.4</ecNumber>
    </recommendedName>
</protein>
<comment type="similarity">
    <text evidence="2">Belongs to the FAD-dependent oxidoreductase family.</text>
</comment>
<dbReference type="AlphaFoldDB" id="A0AAV0YGI9"/>